<dbReference type="AlphaFoldDB" id="A0A284R8A0"/>
<evidence type="ECO:0000313" key="3">
    <source>
        <dbReference type="Proteomes" id="UP000219338"/>
    </source>
</evidence>
<accession>A0A284R8A0</accession>
<dbReference type="STRING" id="47428.A0A284R8A0"/>
<dbReference type="OrthoDB" id="18487at2759"/>
<evidence type="ECO:0000313" key="2">
    <source>
        <dbReference type="EMBL" id="SJL04925.1"/>
    </source>
</evidence>
<proteinExistence type="predicted"/>
<evidence type="ECO:0000256" key="1">
    <source>
        <dbReference type="SAM" id="SignalP"/>
    </source>
</evidence>
<feature type="chain" id="PRO_5012267253" description="Peptidase A1 domain-containing protein" evidence="1">
    <location>
        <begin position="19"/>
        <end position="231"/>
    </location>
</feature>
<dbReference type="Proteomes" id="UP000219338">
    <property type="component" value="Unassembled WGS sequence"/>
</dbReference>
<reference evidence="3" key="1">
    <citation type="journal article" date="2017" name="Nat. Ecol. Evol.">
        <title>Genome expansion and lineage-specific genetic innovations in the forest pathogenic fungi Armillaria.</title>
        <authorList>
            <person name="Sipos G."/>
            <person name="Prasanna A.N."/>
            <person name="Walter M.C."/>
            <person name="O'Connor E."/>
            <person name="Balint B."/>
            <person name="Krizsan K."/>
            <person name="Kiss B."/>
            <person name="Hess J."/>
            <person name="Varga T."/>
            <person name="Slot J."/>
            <person name="Riley R."/>
            <person name="Boka B."/>
            <person name="Rigling D."/>
            <person name="Barry K."/>
            <person name="Lee J."/>
            <person name="Mihaltcheva S."/>
            <person name="LaButti K."/>
            <person name="Lipzen A."/>
            <person name="Waldron R."/>
            <person name="Moloney N.M."/>
            <person name="Sperisen C."/>
            <person name="Kredics L."/>
            <person name="Vagvoelgyi C."/>
            <person name="Patrignani A."/>
            <person name="Fitzpatrick D."/>
            <person name="Nagy I."/>
            <person name="Doyle S."/>
            <person name="Anderson J.B."/>
            <person name="Grigoriev I.V."/>
            <person name="Gueldener U."/>
            <person name="Muensterkoetter M."/>
            <person name="Nagy L.G."/>
        </authorList>
    </citation>
    <scope>NUCLEOTIDE SEQUENCE [LARGE SCALE GENOMIC DNA]</scope>
    <source>
        <strain evidence="3">C18/9</strain>
    </source>
</reference>
<evidence type="ECO:0008006" key="4">
    <source>
        <dbReference type="Google" id="ProtNLM"/>
    </source>
</evidence>
<keyword evidence="1" id="KW-0732">Signal</keyword>
<dbReference type="EMBL" id="FUEG01000005">
    <property type="protein sequence ID" value="SJL04925.1"/>
    <property type="molecule type" value="Genomic_DNA"/>
</dbReference>
<organism evidence="2 3">
    <name type="scientific">Armillaria ostoyae</name>
    <name type="common">Armillaria root rot fungus</name>
    <dbReference type="NCBI Taxonomy" id="47428"/>
    <lineage>
        <taxon>Eukaryota</taxon>
        <taxon>Fungi</taxon>
        <taxon>Dikarya</taxon>
        <taxon>Basidiomycota</taxon>
        <taxon>Agaricomycotina</taxon>
        <taxon>Agaricomycetes</taxon>
        <taxon>Agaricomycetidae</taxon>
        <taxon>Agaricales</taxon>
        <taxon>Marasmiineae</taxon>
        <taxon>Physalacriaceae</taxon>
        <taxon>Armillaria</taxon>
    </lineage>
</organism>
<protein>
    <recommendedName>
        <fullName evidence="4">Peptidase A1 domain-containing protein</fullName>
    </recommendedName>
</protein>
<keyword evidence="3" id="KW-1185">Reference proteome</keyword>
<name>A0A284R8A0_ARMOS</name>
<sequence length="231" mass="23632">MIGLLIFSVLLFVASVVASSLSVVCVAGQCLQGSSNTTLGVTLSSSDESATVLLLPSQYASTTNPQLLHNMLTSKSASLSPSPGFNSSASVDLPLDLALEIGMAIYSGSLYSGTAAFTSLPSSPASNSSTTLSAASLALSSSVWAAVDIGNERVVLWDSIPDIGQLPLSGSLSLLDLQSSACSPSCSSSGDSRANLANLAPRVSMVPNARRVLLVAPNAMKEFREQADAWS</sequence>
<gene>
    <name evidence="2" type="ORF">ARMOST_08296</name>
</gene>
<feature type="signal peptide" evidence="1">
    <location>
        <begin position="1"/>
        <end position="18"/>
    </location>
</feature>